<evidence type="ECO:0000313" key="2">
    <source>
        <dbReference type="EMBL" id="CAB5009663.1"/>
    </source>
</evidence>
<proteinExistence type="predicted"/>
<evidence type="ECO:0000259" key="1">
    <source>
        <dbReference type="Pfam" id="PF00814"/>
    </source>
</evidence>
<dbReference type="Gene3D" id="3.30.420.40">
    <property type="match status" value="2"/>
</dbReference>
<accession>A0A6J7Q265</accession>
<dbReference type="GO" id="GO:0005829">
    <property type="term" value="C:cytosol"/>
    <property type="evidence" value="ECO:0007669"/>
    <property type="project" value="TreeGrafter"/>
</dbReference>
<feature type="domain" description="Gcp-like" evidence="1">
    <location>
        <begin position="40"/>
        <end position="165"/>
    </location>
</feature>
<sequence>MTISLAIDTATSRTSVALVRDGKVLWHGSQIGATDHGSVLPQLVQTALVVSAEIDQVVVGMGPGPFTGLRVGISFAQAFAWARNIPLIGICSLDAIAHGIEIDEFIVATDARRKEVYWAIYKSGERISDLAVSKPAELVSGLPFFGEGSHLYQLSQSQEFLYPDPVALVALSSNQKLHVSAPLYLRRPDALSISERSS</sequence>
<gene>
    <name evidence="2" type="ORF">UFOPK4049_00960</name>
</gene>
<dbReference type="NCBIfam" id="TIGR03725">
    <property type="entry name" value="T6A_YeaZ"/>
    <property type="match status" value="1"/>
</dbReference>
<dbReference type="EMBL" id="CAFBPB010000133">
    <property type="protein sequence ID" value="CAB5009663.1"/>
    <property type="molecule type" value="Genomic_DNA"/>
</dbReference>
<dbReference type="PANTHER" id="PTHR11735">
    <property type="entry name" value="TRNA N6-ADENOSINE THREONYLCARBAMOYLTRANSFERASE"/>
    <property type="match status" value="1"/>
</dbReference>
<protein>
    <submittedName>
        <fullName evidence="2">Unannotated protein</fullName>
    </submittedName>
</protein>
<dbReference type="InterPro" id="IPR043129">
    <property type="entry name" value="ATPase_NBD"/>
</dbReference>
<dbReference type="SUPFAM" id="SSF53067">
    <property type="entry name" value="Actin-like ATPase domain"/>
    <property type="match status" value="2"/>
</dbReference>
<dbReference type="Pfam" id="PF00814">
    <property type="entry name" value="TsaD"/>
    <property type="match status" value="1"/>
</dbReference>
<dbReference type="GO" id="GO:0002949">
    <property type="term" value="P:tRNA threonylcarbamoyladenosine modification"/>
    <property type="evidence" value="ECO:0007669"/>
    <property type="project" value="InterPro"/>
</dbReference>
<dbReference type="PANTHER" id="PTHR11735:SF11">
    <property type="entry name" value="TRNA THREONYLCARBAMOYLADENOSINE BIOSYNTHESIS PROTEIN TSAB"/>
    <property type="match status" value="1"/>
</dbReference>
<dbReference type="AlphaFoldDB" id="A0A6J7Q265"/>
<reference evidence="2" key="1">
    <citation type="submission" date="2020-05" db="EMBL/GenBank/DDBJ databases">
        <authorList>
            <person name="Chiriac C."/>
            <person name="Salcher M."/>
            <person name="Ghai R."/>
            <person name="Kavagutti S V."/>
        </authorList>
    </citation>
    <scope>NUCLEOTIDE SEQUENCE</scope>
</reference>
<dbReference type="InterPro" id="IPR000905">
    <property type="entry name" value="Gcp-like_dom"/>
</dbReference>
<dbReference type="CDD" id="cd24032">
    <property type="entry name" value="ASKHA_NBD_TsaB"/>
    <property type="match status" value="1"/>
</dbReference>
<name>A0A6J7Q265_9ZZZZ</name>
<organism evidence="2">
    <name type="scientific">freshwater metagenome</name>
    <dbReference type="NCBI Taxonomy" id="449393"/>
    <lineage>
        <taxon>unclassified sequences</taxon>
        <taxon>metagenomes</taxon>
        <taxon>ecological metagenomes</taxon>
    </lineage>
</organism>
<dbReference type="InterPro" id="IPR022496">
    <property type="entry name" value="T6A_TsaB"/>
</dbReference>